<reference evidence="3" key="1">
    <citation type="submission" date="2022-10" db="EMBL/GenBank/DDBJ databases">
        <title>Genome assembly of Pristionchus species.</title>
        <authorList>
            <person name="Yoshida K."/>
            <person name="Sommer R.J."/>
        </authorList>
    </citation>
    <scope>NUCLEOTIDE SEQUENCE [LARGE SCALE GENOMIC DNA]</scope>
    <source>
        <strain evidence="3">RS5460</strain>
    </source>
</reference>
<dbReference type="GO" id="GO:0008408">
    <property type="term" value="F:3'-5' exonuclease activity"/>
    <property type="evidence" value="ECO:0007669"/>
    <property type="project" value="InterPro"/>
</dbReference>
<dbReference type="InterPro" id="IPR052408">
    <property type="entry name" value="Exonuclease_MUT-7-like"/>
</dbReference>
<dbReference type="InterPro" id="IPR036397">
    <property type="entry name" value="RNaseH_sf"/>
</dbReference>
<evidence type="ECO:0000259" key="1">
    <source>
        <dbReference type="Pfam" id="PF01612"/>
    </source>
</evidence>
<feature type="domain" description="3'-5' exonuclease" evidence="1">
    <location>
        <begin position="38"/>
        <end position="87"/>
    </location>
</feature>
<dbReference type="Proteomes" id="UP001328107">
    <property type="component" value="Unassembled WGS sequence"/>
</dbReference>
<dbReference type="InterPro" id="IPR012337">
    <property type="entry name" value="RNaseH-like_sf"/>
</dbReference>
<dbReference type="PANTHER" id="PTHR47765">
    <property type="entry name" value="3'-5' EXONUCLEASE DOMAIN-CONTAINING PROTEIN"/>
    <property type="match status" value="1"/>
</dbReference>
<dbReference type="GO" id="GO:0006139">
    <property type="term" value="P:nucleobase-containing compound metabolic process"/>
    <property type="evidence" value="ECO:0007669"/>
    <property type="project" value="InterPro"/>
</dbReference>
<dbReference type="AlphaFoldDB" id="A0AAN5IAS0"/>
<dbReference type="GO" id="GO:0003676">
    <property type="term" value="F:nucleic acid binding"/>
    <property type="evidence" value="ECO:0007669"/>
    <property type="project" value="InterPro"/>
</dbReference>
<dbReference type="Pfam" id="PF01612">
    <property type="entry name" value="DNA_pol_A_exo1"/>
    <property type="match status" value="1"/>
</dbReference>
<protein>
    <recommendedName>
        <fullName evidence="1">3'-5' exonuclease domain-containing protein</fullName>
    </recommendedName>
</protein>
<accession>A0AAN5IAS0</accession>
<dbReference type="Gene3D" id="3.30.420.10">
    <property type="entry name" value="Ribonuclease H-like superfamily/Ribonuclease H"/>
    <property type="match status" value="1"/>
</dbReference>
<proteinExistence type="predicted"/>
<dbReference type="PANTHER" id="PTHR47765:SF3">
    <property type="entry name" value="3'-5' EXONUCLEASE DOMAIN-CONTAINING PROTEIN"/>
    <property type="match status" value="1"/>
</dbReference>
<keyword evidence="3" id="KW-1185">Reference proteome</keyword>
<name>A0AAN5IAS0_9BILA</name>
<comment type="caution">
    <text evidence="2">The sequence shown here is derived from an EMBL/GenBank/DDBJ whole genome shotgun (WGS) entry which is preliminary data.</text>
</comment>
<sequence>LMRESEKRSNGAEILEEFRVAFGPSPNQKIETKASYTPSLSSLCESLLGLPLDKREKRSVWTRRPLRSLQLRYAAMDAYCLLLLHDRCKEWAGKLEVPIKKV</sequence>
<dbReference type="SUPFAM" id="SSF53098">
    <property type="entry name" value="Ribonuclease H-like"/>
    <property type="match status" value="1"/>
</dbReference>
<organism evidence="2 3">
    <name type="scientific">Pristionchus mayeri</name>
    <dbReference type="NCBI Taxonomy" id="1317129"/>
    <lineage>
        <taxon>Eukaryota</taxon>
        <taxon>Metazoa</taxon>
        <taxon>Ecdysozoa</taxon>
        <taxon>Nematoda</taxon>
        <taxon>Chromadorea</taxon>
        <taxon>Rhabditida</taxon>
        <taxon>Rhabditina</taxon>
        <taxon>Diplogasteromorpha</taxon>
        <taxon>Diplogasteroidea</taxon>
        <taxon>Neodiplogasteridae</taxon>
        <taxon>Pristionchus</taxon>
    </lineage>
</organism>
<dbReference type="InterPro" id="IPR002562">
    <property type="entry name" value="3'-5'_exonuclease_dom"/>
</dbReference>
<evidence type="ECO:0000313" key="3">
    <source>
        <dbReference type="Proteomes" id="UP001328107"/>
    </source>
</evidence>
<feature type="non-terminal residue" evidence="2">
    <location>
        <position position="102"/>
    </location>
</feature>
<dbReference type="EMBL" id="BTRK01000006">
    <property type="protein sequence ID" value="GMR57764.1"/>
    <property type="molecule type" value="Genomic_DNA"/>
</dbReference>
<feature type="non-terminal residue" evidence="2">
    <location>
        <position position="1"/>
    </location>
</feature>
<evidence type="ECO:0000313" key="2">
    <source>
        <dbReference type="EMBL" id="GMR57764.1"/>
    </source>
</evidence>
<gene>
    <name evidence="2" type="ORF">PMAYCL1PPCAC_27959</name>
</gene>